<dbReference type="Proteomes" id="UP000663828">
    <property type="component" value="Unassembled WGS sequence"/>
</dbReference>
<feature type="signal peptide" evidence="2">
    <location>
        <begin position="1"/>
        <end position="15"/>
    </location>
</feature>
<keyword evidence="1" id="KW-0812">Transmembrane</keyword>
<accession>A0A816API3</accession>
<keyword evidence="1" id="KW-0472">Membrane</keyword>
<evidence type="ECO:0000313" key="5">
    <source>
        <dbReference type="Proteomes" id="UP000663828"/>
    </source>
</evidence>
<feature type="chain" id="PRO_5036229559" evidence="2">
    <location>
        <begin position="16"/>
        <end position="570"/>
    </location>
</feature>
<dbReference type="EMBL" id="CAJNOR010006556">
    <property type="protein sequence ID" value="CAF1598241.1"/>
    <property type="molecule type" value="Genomic_DNA"/>
</dbReference>
<evidence type="ECO:0000313" key="4">
    <source>
        <dbReference type="EMBL" id="CAF1598241.1"/>
    </source>
</evidence>
<gene>
    <name evidence="3" type="ORF">EDS130_LOCUS27241</name>
    <name evidence="4" type="ORF">XAT740_LOCUS47372</name>
</gene>
<dbReference type="OrthoDB" id="9993430at2759"/>
<evidence type="ECO:0000256" key="1">
    <source>
        <dbReference type="SAM" id="Phobius"/>
    </source>
</evidence>
<proteinExistence type="predicted"/>
<protein>
    <submittedName>
        <fullName evidence="4">Uncharacterized protein</fullName>
    </submittedName>
</protein>
<organism evidence="4 5">
    <name type="scientific">Adineta ricciae</name>
    <name type="common">Rotifer</name>
    <dbReference type="NCBI Taxonomy" id="249248"/>
    <lineage>
        <taxon>Eukaryota</taxon>
        <taxon>Metazoa</taxon>
        <taxon>Spiralia</taxon>
        <taxon>Gnathifera</taxon>
        <taxon>Rotifera</taxon>
        <taxon>Eurotatoria</taxon>
        <taxon>Bdelloidea</taxon>
        <taxon>Adinetida</taxon>
        <taxon>Adinetidae</taxon>
        <taxon>Adineta</taxon>
    </lineage>
</organism>
<keyword evidence="5" id="KW-1185">Reference proteome</keyword>
<dbReference type="AlphaFoldDB" id="A0A816API3"/>
<dbReference type="Proteomes" id="UP000663852">
    <property type="component" value="Unassembled WGS sequence"/>
</dbReference>
<name>A0A816API3_ADIRI</name>
<sequence length="570" mass="65995">MNCLLLFFIFPLVSASTNCSIFPLLNCSCFRSSTDLPTATYSHLVCQGNSLNEQTFREPFGEDFAHQNHFRTISLEFLTDEHLEIQPNQFDPLAKLFSRTNSAAQIEIFLRFNGFSQITFHEYSLTSNIFQEKHVNQHLDIHLIPGRVNSTELYTNSDEQLTFSRNCFSGLTVSQLNIYIYSIQDHFPSSSSFEQIFNNTNLGELHIHGSIIPPNVSPTNDTFQSLIKSLTLHRYVDTIDSNSFPFYPHVLSYTIHSIEAHSMNLSTFLPTYTNLRGLEILKPKFEVLINHFIPTLDLVSLNIEHVTDKTLLAARHIRYLKFGSRLRSIDPSIFSSFSRRLYQLDLSTIDLSQMTIESRCHLLTYFSNNSQSQLNILYPQFDNSTECNCDRLFIDHLRSDVTLEGSTCSKLCTFSDCQVVSEYFQEKSPVIVEENEQIFILNETIQEKNITDEQFAAVDLFADDVDVDMMSFLINQTSEQERNETRRRPTTTTISVIEDIQEYDDRVFFSTPKIIDSSDEEFYRRPTFSWLSFFIGVGVVFFLFIFVSVVIFFTVQFRKKHNFKPVPLYV</sequence>
<reference evidence="4" key="1">
    <citation type="submission" date="2021-02" db="EMBL/GenBank/DDBJ databases">
        <authorList>
            <person name="Nowell W R."/>
        </authorList>
    </citation>
    <scope>NUCLEOTIDE SEQUENCE</scope>
</reference>
<comment type="caution">
    <text evidence="4">The sequence shown here is derived from an EMBL/GenBank/DDBJ whole genome shotgun (WGS) entry which is preliminary data.</text>
</comment>
<evidence type="ECO:0000256" key="2">
    <source>
        <dbReference type="SAM" id="SignalP"/>
    </source>
</evidence>
<evidence type="ECO:0000313" key="3">
    <source>
        <dbReference type="EMBL" id="CAF1236909.1"/>
    </source>
</evidence>
<keyword evidence="2" id="KW-0732">Signal</keyword>
<feature type="transmembrane region" description="Helical" evidence="1">
    <location>
        <begin position="530"/>
        <end position="555"/>
    </location>
</feature>
<dbReference type="EMBL" id="CAJNOJ010000170">
    <property type="protein sequence ID" value="CAF1236909.1"/>
    <property type="molecule type" value="Genomic_DNA"/>
</dbReference>
<keyword evidence="1" id="KW-1133">Transmembrane helix</keyword>